<gene>
    <name evidence="1" type="ordered locus">MexAM1_META2p0825</name>
</gene>
<keyword evidence="1" id="KW-0614">Plasmid</keyword>
<sequence length="173" mass="18754">MPAPDDVLAAAAAHYHVAAGLHEDCDLDPRDHVEVLARAFTTSNCDDFAHVLALATGWPAVRMTWSIPGWGPGHHALLRAPDGRLLDARGWTDEAGLRRRYRAPEALFEDAQPSPQSLGLWVDEDGTDEDMARIAGVLRALPHAPYSEPWFRTLVMAPIPGADPQAAADVPRG</sequence>
<dbReference type="KEGG" id="mea:Mex_2p0825"/>
<evidence type="ECO:0000313" key="2">
    <source>
        <dbReference type="Proteomes" id="UP000009081"/>
    </source>
</evidence>
<dbReference type="RefSeq" id="WP_003604083.1">
    <property type="nucleotide sequence ID" value="NC_012811.1"/>
</dbReference>
<reference evidence="1 2" key="1">
    <citation type="journal article" date="2009" name="PLoS ONE">
        <title>Methylobacterium genome sequences: a reference blueprint to investigate microbial metabolism of C1 compounds from natural and industrial sources.</title>
        <authorList>
            <person name="Vuilleumier S."/>
            <person name="Chistoserdova L."/>
            <person name="Lee M.-C."/>
            <person name="Bringel F."/>
            <person name="Lajus A."/>
            <person name="Zhou Y."/>
            <person name="Gourion B."/>
            <person name="Barbe V."/>
            <person name="Chang J."/>
            <person name="Cruveiller S."/>
            <person name="Dossat C."/>
            <person name="Gillett W."/>
            <person name="Gruffaz C."/>
            <person name="Haugen E."/>
            <person name="Hourcade E."/>
            <person name="Levy R."/>
            <person name="Mangenot S."/>
            <person name="Muller E."/>
            <person name="Nadalig T."/>
            <person name="Pagni M."/>
            <person name="Penny C."/>
            <person name="Peyraud R."/>
            <person name="Robinson D.G."/>
            <person name="Roche D."/>
            <person name="Rouy Z."/>
            <person name="Saenampechek C."/>
            <person name="Salvignol G."/>
            <person name="Vallenet D."/>
            <person name="Wu Z."/>
            <person name="Marx C.J."/>
            <person name="Vorholt J.A."/>
            <person name="Olson M.V."/>
            <person name="Kaul R."/>
            <person name="Weissenbach J."/>
            <person name="Medigue C."/>
            <person name="Lidstrom M.E."/>
        </authorList>
    </citation>
    <scope>NUCLEOTIDE SEQUENCE [LARGE SCALE GENOMIC DNA]</scope>
    <source>
        <strain evidence="2">ATCC 14718 / DSM 1338 / JCM 2805 / NCIMB 9133 / AM1</strain>
    </source>
</reference>
<keyword evidence="2" id="KW-1185">Reference proteome</keyword>
<proteinExistence type="predicted"/>
<accession>C5B5D1</accession>
<dbReference type="HOGENOM" id="CLU_1545841_0_0_5"/>
<protein>
    <submittedName>
        <fullName evidence="1">Uncharacterized protein</fullName>
    </submittedName>
</protein>
<dbReference type="AlphaFoldDB" id="C5B5D1"/>
<organism evidence="1 2">
    <name type="scientific">Methylorubrum extorquens (strain ATCC 14718 / DSM 1338 / JCM 2805 / NCIMB 9133 / AM1)</name>
    <name type="common">Methylobacterium extorquens</name>
    <dbReference type="NCBI Taxonomy" id="272630"/>
    <lineage>
        <taxon>Bacteria</taxon>
        <taxon>Pseudomonadati</taxon>
        <taxon>Pseudomonadota</taxon>
        <taxon>Alphaproteobacteria</taxon>
        <taxon>Hyphomicrobiales</taxon>
        <taxon>Methylobacteriaceae</taxon>
        <taxon>Methylorubrum</taxon>
    </lineage>
</organism>
<geneLocation type="plasmid" evidence="1 2">
    <name>megaplasmid</name>
</geneLocation>
<dbReference type="Proteomes" id="UP000009081">
    <property type="component" value="Plasmid megaplasmid"/>
</dbReference>
<dbReference type="EMBL" id="CP001511">
    <property type="protein sequence ID" value="ACS43663.1"/>
    <property type="molecule type" value="Genomic_DNA"/>
</dbReference>
<name>C5B5D1_METEA</name>
<evidence type="ECO:0000313" key="1">
    <source>
        <dbReference type="EMBL" id="ACS43663.1"/>
    </source>
</evidence>